<evidence type="ECO:0000313" key="3">
    <source>
        <dbReference type="EMBL" id="RWX73617.1"/>
    </source>
</evidence>
<dbReference type="EMBL" id="RXGA01000002">
    <property type="protein sequence ID" value="RWX73617.1"/>
    <property type="molecule type" value="Genomic_DNA"/>
</dbReference>
<comment type="caution">
    <text evidence="3">The sequence shown here is derived from an EMBL/GenBank/DDBJ whole genome shotgun (WGS) entry which is preliminary data.</text>
</comment>
<accession>A0A3S3S818</accession>
<feature type="domain" description="DUF6293" evidence="2">
    <location>
        <begin position="155"/>
        <end position="246"/>
    </location>
</feature>
<evidence type="ECO:0000313" key="4">
    <source>
        <dbReference type="Proteomes" id="UP000288215"/>
    </source>
</evidence>
<dbReference type="Pfam" id="PF19810">
    <property type="entry name" value="HFX_2341_N"/>
    <property type="match status" value="1"/>
</dbReference>
<dbReference type="InterPro" id="IPR046260">
    <property type="entry name" value="HFX_2341-like_N"/>
</dbReference>
<dbReference type="AlphaFoldDB" id="A0A3S3S818"/>
<proteinExistence type="predicted"/>
<sequence>MSQSIANGRFPERAHIAPVGFEIDRVVLPFMMMKGERIHLIVRQDSNQRGLNCQERIVEELERAQKPYQIHRAELDLFKLIYTCRKIIEGELESGNHVFVNISSGGSIQGVACHFATLTFKKGVSAYYAYPERYIEVVDPNRAQNSAGLSKIEIVPHYSIDLPTPDELNFLVLVDQLRDPKKSQLLKSCLEKGLFSVEGKSKPYGHVILESRYIRPLEEKELLVVDGRGRNSKVRLTEKGRNTLLINGFEARSQN</sequence>
<evidence type="ECO:0000259" key="1">
    <source>
        <dbReference type="Pfam" id="PF19810"/>
    </source>
</evidence>
<reference evidence="3 4" key="1">
    <citation type="submission" date="2018-12" db="EMBL/GenBank/DDBJ databases">
        <title>The complete genome of the methanogenic archaea of the candidate phylum Verstraetearchaeota, obtained from the metagenome of underground thermal water.</title>
        <authorList>
            <person name="Kadnikov V.V."/>
            <person name="Mardanov A.V."/>
            <person name="Beletsky A.V."/>
            <person name="Karnachuk O.V."/>
            <person name="Ravin N.V."/>
        </authorList>
    </citation>
    <scope>NUCLEOTIDE SEQUENCE [LARGE SCALE GENOMIC DNA]</scope>
    <source>
        <strain evidence="3">Ch88</strain>
    </source>
</reference>
<feature type="domain" description="HFX-2341-like N-terminal" evidence="1">
    <location>
        <begin position="14"/>
        <end position="134"/>
    </location>
</feature>
<organism evidence="3 4">
    <name type="scientific">Methanosuratincola subterraneus</name>
    <dbReference type="NCBI Taxonomy" id="2593994"/>
    <lineage>
        <taxon>Archaea</taxon>
        <taxon>Thermoproteota</taxon>
        <taxon>Methanosuratincolia</taxon>
        <taxon>Candidatus Methanomethylicales</taxon>
        <taxon>Candidatus Methanomethylicaceae</taxon>
        <taxon>Candidatus Methanosuratincola (ex Vanwonterghem et al. 2016)</taxon>
    </lineage>
</organism>
<evidence type="ECO:0000259" key="2">
    <source>
        <dbReference type="Pfam" id="PF22665"/>
    </source>
</evidence>
<dbReference type="Proteomes" id="UP000288215">
    <property type="component" value="Unassembled WGS sequence"/>
</dbReference>
<dbReference type="InterPro" id="IPR054162">
    <property type="entry name" value="DUF6293_C"/>
</dbReference>
<gene>
    <name evidence="3" type="ORF">Metus_0396</name>
</gene>
<dbReference type="Pfam" id="PF22665">
    <property type="entry name" value="WHD_DUF6293"/>
    <property type="match status" value="1"/>
</dbReference>
<name>A0A3S3S818_METS7</name>
<protein>
    <submittedName>
        <fullName evidence="3">Uncharacterized protein</fullName>
    </submittedName>
</protein>